<feature type="domain" description="HTH luxR-type" evidence="6">
    <location>
        <begin position="141"/>
        <end position="206"/>
    </location>
</feature>
<evidence type="ECO:0000256" key="3">
    <source>
        <dbReference type="ARBA" id="ARBA00023125"/>
    </source>
</evidence>
<evidence type="ECO:0000256" key="5">
    <source>
        <dbReference type="PROSITE-ProRule" id="PRU00169"/>
    </source>
</evidence>
<dbReference type="PROSITE" id="PS50043">
    <property type="entry name" value="HTH_LUXR_2"/>
    <property type="match status" value="1"/>
</dbReference>
<organism evidence="8 9">
    <name type="scientific">Aerolutibacter ruishenii</name>
    <dbReference type="NCBI Taxonomy" id="686800"/>
    <lineage>
        <taxon>Bacteria</taxon>
        <taxon>Pseudomonadati</taxon>
        <taxon>Pseudomonadota</taxon>
        <taxon>Gammaproteobacteria</taxon>
        <taxon>Lysobacterales</taxon>
        <taxon>Lysobacteraceae</taxon>
        <taxon>Aerolutibacter</taxon>
    </lineage>
</organism>
<dbReference type="Gene3D" id="3.40.50.2300">
    <property type="match status" value="1"/>
</dbReference>
<dbReference type="PRINTS" id="PR00038">
    <property type="entry name" value="HTHLUXR"/>
</dbReference>
<gene>
    <name evidence="8" type="ORF">IP93_02211</name>
</gene>
<feature type="domain" description="Response regulatory" evidence="7">
    <location>
        <begin position="3"/>
        <end position="119"/>
    </location>
</feature>
<dbReference type="SUPFAM" id="SSF46894">
    <property type="entry name" value="C-terminal effector domain of the bipartite response regulators"/>
    <property type="match status" value="1"/>
</dbReference>
<dbReference type="GO" id="GO:0003677">
    <property type="term" value="F:DNA binding"/>
    <property type="evidence" value="ECO:0007669"/>
    <property type="project" value="UniProtKB-KW"/>
</dbReference>
<accession>A0A562LN43</accession>
<feature type="modified residue" description="4-aspartylphosphate" evidence="5">
    <location>
        <position position="54"/>
    </location>
</feature>
<keyword evidence="3" id="KW-0238">DNA-binding</keyword>
<keyword evidence="1 5" id="KW-0597">Phosphoprotein</keyword>
<dbReference type="RefSeq" id="WP_144815657.1">
    <property type="nucleotide sequence ID" value="NZ_VLKP01000009.1"/>
</dbReference>
<dbReference type="PANTHER" id="PTHR43214">
    <property type="entry name" value="TWO-COMPONENT RESPONSE REGULATOR"/>
    <property type="match status" value="1"/>
</dbReference>
<dbReference type="InterPro" id="IPR039420">
    <property type="entry name" value="WalR-like"/>
</dbReference>
<protein>
    <submittedName>
        <fullName evidence="8">Two component transcriptional regulator, LuxR family</fullName>
    </submittedName>
</protein>
<evidence type="ECO:0000256" key="1">
    <source>
        <dbReference type="ARBA" id="ARBA00022553"/>
    </source>
</evidence>
<dbReference type="CDD" id="cd06170">
    <property type="entry name" value="LuxR_C_like"/>
    <property type="match status" value="1"/>
</dbReference>
<dbReference type="PANTHER" id="PTHR43214:SF41">
    <property type="entry name" value="NITRATE_NITRITE RESPONSE REGULATOR PROTEIN NARP"/>
    <property type="match status" value="1"/>
</dbReference>
<dbReference type="GO" id="GO:0006355">
    <property type="term" value="P:regulation of DNA-templated transcription"/>
    <property type="evidence" value="ECO:0007669"/>
    <property type="project" value="InterPro"/>
</dbReference>
<evidence type="ECO:0000256" key="4">
    <source>
        <dbReference type="ARBA" id="ARBA00023163"/>
    </source>
</evidence>
<dbReference type="InterPro" id="IPR011006">
    <property type="entry name" value="CheY-like_superfamily"/>
</dbReference>
<comment type="caution">
    <text evidence="8">The sequence shown here is derived from an EMBL/GenBank/DDBJ whole genome shotgun (WGS) entry which is preliminary data.</text>
</comment>
<dbReference type="EMBL" id="VLKP01000009">
    <property type="protein sequence ID" value="TWI09054.1"/>
    <property type="molecule type" value="Genomic_DNA"/>
</dbReference>
<dbReference type="OrthoDB" id="9796655at2"/>
<sequence length="209" mass="23288">MIQILIADDHAIFRQGVRRVIEFAADMRVVSEASNGREVLESIRSQEPDILLLDLAMPSPSGIELIKRVREVAPSLPILVLTVHNESELASRTIRAGAAGYLTKDGEPELLLDAIRTVSKGGNYVAQPIAAKLLYDRFDRDAAPHRLLSDREYQVFLRLARGLGIGVIADDLYISPKTVSTHKFRVLQKLGLKTEAELVRYAIRHQLVD</sequence>
<dbReference type="AlphaFoldDB" id="A0A562LN43"/>
<keyword evidence="2" id="KW-0805">Transcription regulation</keyword>
<keyword evidence="9" id="KW-1185">Reference proteome</keyword>
<evidence type="ECO:0000256" key="2">
    <source>
        <dbReference type="ARBA" id="ARBA00023015"/>
    </source>
</evidence>
<evidence type="ECO:0000313" key="9">
    <source>
        <dbReference type="Proteomes" id="UP000316471"/>
    </source>
</evidence>
<evidence type="ECO:0000313" key="8">
    <source>
        <dbReference type="EMBL" id="TWI09054.1"/>
    </source>
</evidence>
<name>A0A562LN43_9GAMM</name>
<dbReference type="InterPro" id="IPR016032">
    <property type="entry name" value="Sig_transdc_resp-reg_C-effctor"/>
</dbReference>
<evidence type="ECO:0000259" key="7">
    <source>
        <dbReference type="PROSITE" id="PS50110"/>
    </source>
</evidence>
<dbReference type="SMART" id="SM00421">
    <property type="entry name" value="HTH_LUXR"/>
    <property type="match status" value="1"/>
</dbReference>
<reference evidence="8 9" key="1">
    <citation type="journal article" date="2015" name="Stand. Genomic Sci.">
        <title>Genomic Encyclopedia of Bacterial and Archaeal Type Strains, Phase III: the genomes of soil and plant-associated and newly described type strains.</title>
        <authorList>
            <person name="Whitman W.B."/>
            <person name="Woyke T."/>
            <person name="Klenk H.P."/>
            <person name="Zhou Y."/>
            <person name="Lilburn T.G."/>
            <person name="Beck B.J."/>
            <person name="De Vos P."/>
            <person name="Vandamme P."/>
            <person name="Eisen J.A."/>
            <person name="Garrity G."/>
            <person name="Hugenholtz P."/>
            <person name="Kyrpides N.C."/>
        </authorList>
    </citation>
    <scope>NUCLEOTIDE SEQUENCE [LARGE SCALE GENOMIC DNA]</scope>
    <source>
        <strain evidence="8 9">CGMCC 1.10136</strain>
    </source>
</reference>
<dbReference type="Proteomes" id="UP000316471">
    <property type="component" value="Unassembled WGS sequence"/>
</dbReference>
<dbReference type="SMART" id="SM00448">
    <property type="entry name" value="REC"/>
    <property type="match status" value="1"/>
</dbReference>
<keyword evidence="4" id="KW-0804">Transcription</keyword>
<dbReference type="Pfam" id="PF00072">
    <property type="entry name" value="Response_reg"/>
    <property type="match status" value="1"/>
</dbReference>
<dbReference type="CDD" id="cd17535">
    <property type="entry name" value="REC_NarL-like"/>
    <property type="match status" value="1"/>
</dbReference>
<dbReference type="GO" id="GO:0000160">
    <property type="term" value="P:phosphorelay signal transduction system"/>
    <property type="evidence" value="ECO:0007669"/>
    <property type="project" value="InterPro"/>
</dbReference>
<dbReference type="InterPro" id="IPR000792">
    <property type="entry name" value="Tscrpt_reg_LuxR_C"/>
</dbReference>
<dbReference type="PROSITE" id="PS50110">
    <property type="entry name" value="RESPONSE_REGULATORY"/>
    <property type="match status" value="1"/>
</dbReference>
<dbReference type="Pfam" id="PF00196">
    <property type="entry name" value="GerE"/>
    <property type="match status" value="1"/>
</dbReference>
<dbReference type="SUPFAM" id="SSF52172">
    <property type="entry name" value="CheY-like"/>
    <property type="match status" value="1"/>
</dbReference>
<evidence type="ECO:0000259" key="6">
    <source>
        <dbReference type="PROSITE" id="PS50043"/>
    </source>
</evidence>
<dbReference type="InterPro" id="IPR001789">
    <property type="entry name" value="Sig_transdc_resp-reg_receiver"/>
</dbReference>
<dbReference type="InterPro" id="IPR058245">
    <property type="entry name" value="NreC/VraR/RcsB-like_REC"/>
</dbReference>
<proteinExistence type="predicted"/>